<name>A0ABV9T5Q6_9BACT</name>
<keyword evidence="3" id="KW-0813">Transport</keyword>
<evidence type="ECO:0000256" key="1">
    <source>
        <dbReference type="ARBA" id="ARBA00004651"/>
    </source>
</evidence>
<comment type="caution">
    <text evidence="9">The sequence shown here is derived from an EMBL/GenBank/DDBJ whole genome shotgun (WGS) entry which is preliminary data.</text>
</comment>
<evidence type="ECO:0000256" key="8">
    <source>
        <dbReference type="SAM" id="Phobius"/>
    </source>
</evidence>
<feature type="transmembrane region" description="Helical" evidence="8">
    <location>
        <begin position="291"/>
        <end position="322"/>
    </location>
</feature>
<feature type="transmembrane region" description="Helical" evidence="8">
    <location>
        <begin position="60"/>
        <end position="82"/>
    </location>
</feature>
<feature type="transmembrane region" description="Helical" evidence="8">
    <location>
        <begin position="146"/>
        <end position="163"/>
    </location>
</feature>
<feature type="transmembrane region" description="Helical" evidence="8">
    <location>
        <begin position="193"/>
        <end position="217"/>
    </location>
</feature>
<keyword evidence="7 8" id="KW-0472">Membrane</keyword>
<evidence type="ECO:0000256" key="6">
    <source>
        <dbReference type="ARBA" id="ARBA00022989"/>
    </source>
</evidence>
<gene>
    <name evidence="9" type="ORF">ACFPFU_20490</name>
</gene>
<comment type="similarity">
    <text evidence="2">Belongs to the autoinducer-2 exporter (AI-2E) (TC 2.A.86) family.</text>
</comment>
<dbReference type="PANTHER" id="PTHR21716">
    <property type="entry name" value="TRANSMEMBRANE PROTEIN"/>
    <property type="match status" value="1"/>
</dbReference>
<dbReference type="Proteomes" id="UP001595818">
    <property type="component" value="Unassembled WGS sequence"/>
</dbReference>
<keyword evidence="6 8" id="KW-1133">Transmembrane helix</keyword>
<reference evidence="10" key="1">
    <citation type="journal article" date="2019" name="Int. J. Syst. Evol. Microbiol.">
        <title>The Global Catalogue of Microorganisms (GCM) 10K type strain sequencing project: providing services to taxonomists for standard genome sequencing and annotation.</title>
        <authorList>
            <consortium name="The Broad Institute Genomics Platform"/>
            <consortium name="The Broad Institute Genome Sequencing Center for Infectious Disease"/>
            <person name="Wu L."/>
            <person name="Ma J."/>
        </authorList>
    </citation>
    <scope>NUCLEOTIDE SEQUENCE [LARGE SCALE GENOMIC DNA]</scope>
    <source>
        <strain evidence="10">CGMCC 4.7466</strain>
    </source>
</reference>
<evidence type="ECO:0000313" key="9">
    <source>
        <dbReference type="EMBL" id="MFC4874096.1"/>
    </source>
</evidence>
<evidence type="ECO:0000256" key="5">
    <source>
        <dbReference type="ARBA" id="ARBA00022692"/>
    </source>
</evidence>
<dbReference type="RefSeq" id="WP_377067613.1">
    <property type="nucleotide sequence ID" value="NZ_JBHSJJ010000015.1"/>
</dbReference>
<dbReference type="Pfam" id="PF01594">
    <property type="entry name" value="AI-2E_transport"/>
    <property type="match status" value="1"/>
</dbReference>
<dbReference type="EMBL" id="JBHSJJ010000015">
    <property type="protein sequence ID" value="MFC4874096.1"/>
    <property type="molecule type" value="Genomic_DNA"/>
</dbReference>
<evidence type="ECO:0000256" key="4">
    <source>
        <dbReference type="ARBA" id="ARBA00022475"/>
    </source>
</evidence>
<organism evidence="9 10">
    <name type="scientific">Negadavirga shengliensis</name>
    <dbReference type="NCBI Taxonomy" id="1389218"/>
    <lineage>
        <taxon>Bacteria</taxon>
        <taxon>Pseudomonadati</taxon>
        <taxon>Bacteroidota</taxon>
        <taxon>Cytophagia</taxon>
        <taxon>Cytophagales</taxon>
        <taxon>Cyclobacteriaceae</taxon>
        <taxon>Negadavirga</taxon>
    </lineage>
</organism>
<accession>A0ABV9T5Q6</accession>
<feature type="transmembrane region" description="Helical" evidence="8">
    <location>
        <begin position="12"/>
        <end position="40"/>
    </location>
</feature>
<comment type="subcellular location">
    <subcellularLocation>
        <location evidence="1">Cell membrane</location>
        <topology evidence="1">Multi-pass membrane protein</topology>
    </subcellularLocation>
</comment>
<evidence type="ECO:0000256" key="2">
    <source>
        <dbReference type="ARBA" id="ARBA00009773"/>
    </source>
</evidence>
<dbReference type="PANTHER" id="PTHR21716:SF53">
    <property type="entry name" value="PERMEASE PERM-RELATED"/>
    <property type="match status" value="1"/>
</dbReference>
<keyword evidence="4" id="KW-1003">Cell membrane</keyword>
<proteinExistence type="inferred from homology"/>
<feature type="transmembrane region" description="Helical" evidence="8">
    <location>
        <begin position="259"/>
        <end position="279"/>
    </location>
</feature>
<keyword evidence="10" id="KW-1185">Reference proteome</keyword>
<dbReference type="InterPro" id="IPR002549">
    <property type="entry name" value="AI-2E-like"/>
</dbReference>
<evidence type="ECO:0000256" key="7">
    <source>
        <dbReference type="ARBA" id="ARBA00023136"/>
    </source>
</evidence>
<evidence type="ECO:0000313" key="10">
    <source>
        <dbReference type="Proteomes" id="UP001595818"/>
    </source>
</evidence>
<keyword evidence="5 8" id="KW-0812">Transmembrane</keyword>
<sequence>MNQNLHPVQRTAYFLLSLVLLIWLLHTAAFIIVPLVWGIFFSFALYPISNWLEEKRFPRALAIAISIVLVTIVGAGVIYVLVNQMIYLLKDIPEIGEKLKEKTSVYLEELKTITGIALPEDNGSLFFSSWISEDNLNNTIFNTGRSLTLAAIIPLYTFLMLYYKDFFISFLYQISTKRNVAILAWVADSGKIIHGYLVGMVKVTAIVAVLSGLFFYLIGIKYYLLFAIWIAVMNLIPYIGVIISSALVILYVFLTTDTFFYPLLTLAVLWGIQAVENNLITPYVVGSKVKVNVLAVVLAILIGGGIWGISGMILFIPLVGILKITFDRIPSLKPYGYLLGDTFPVNEKNENFIRTIRRKWQAKR</sequence>
<evidence type="ECO:0000256" key="3">
    <source>
        <dbReference type="ARBA" id="ARBA00022448"/>
    </source>
</evidence>
<feature type="transmembrane region" description="Helical" evidence="8">
    <location>
        <begin position="224"/>
        <end position="253"/>
    </location>
</feature>
<protein>
    <submittedName>
        <fullName evidence="9">AI-2E family transporter</fullName>
    </submittedName>
</protein>